<dbReference type="GO" id="GO:0000270">
    <property type="term" value="P:peptidoglycan metabolic process"/>
    <property type="evidence" value="ECO:0007669"/>
    <property type="project" value="InterPro"/>
</dbReference>
<reference evidence="4 5" key="1">
    <citation type="submission" date="2015-10" db="EMBL/GenBank/DDBJ databases">
        <title>Butyribacter intestini gen. nov., sp. nov., a butyric acid-producing bacterium of the family Lachnospiraceae isolated from the human faeces.</title>
        <authorList>
            <person name="Zou Y."/>
            <person name="Xue W."/>
            <person name="Luo G."/>
            <person name="Lv M."/>
        </authorList>
    </citation>
    <scope>NUCLEOTIDE SEQUENCE [LARGE SCALE GENOMIC DNA]</scope>
    <source>
        <strain evidence="4 5">TF01-11</strain>
    </source>
</reference>
<accession>A0AAW3JNQ5</accession>
<evidence type="ECO:0000313" key="4">
    <source>
        <dbReference type="EMBL" id="KQC84180.1"/>
    </source>
</evidence>
<dbReference type="GO" id="GO:0016020">
    <property type="term" value="C:membrane"/>
    <property type="evidence" value="ECO:0007669"/>
    <property type="project" value="InterPro"/>
</dbReference>
<feature type="domain" description="Transglycosylase SLT" evidence="3">
    <location>
        <begin position="124"/>
        <end position="220"/>
    </location>
</feature>
<keyword evidence="5" id="KW-1185">Reference proteome</keyword>
<feature type="compositionally biased region" description="Basic and acidic residues" evidence="2">
    <location>
        <begin position="36"/>
        <end position="58"/>
    </location>
</feature>
<dbReference type="InterPro" id="IPR008258">
    <property type="entry name" value="Transglycosylase_SLT_dom_1"/>
</dbReference>
<dbReference type="RefSeq" id="WP_055946508.1">
    <property type="nucleotide sequence ID" value="NZ_DBGDCA010000328.1"/>
</dbReference>
<dbReference type="InterPro" id="IPR000189">
    <property type="entry name" value="Transglyc_AS"/>
</dbReference>
<sequence length="247" mass="26279">MISGVEGLKIKPLTTFKNDGVKRHSGIESFSTVLKSSEKKADASDKVQENSDKTDTESSSKNSATQGTDTASGNKILYTNATTGETYTYTDVADDDNTKTSSTSKSSNTTTVDSMKKTKYDAIFKKAAKKYGVSESLLKAVAKAESDFNPNDVSSAGAVGVMQLMPSTAKELGVKNPYDAEQNIMGGAKLIAAHLKKFNGNVRYALAAYNAGSGAVKRYGGVPSYCKTYVNRVLSYKKAYETANAVG</sequence>
<evidence type="ECO:0000259" key="3">
    <source>
        <dbReference type="Pfam" id="PF01464"/>
    </source>
</evidence>
<dbReference type="PANTHER" id="PTHR37423">
    <property type="entry name" value="SOLUBLE LYTIC MUREIN TRANSGLYCOSYLASE-RELATED"/>
    <property type="match status" value="1"/>
</dbReference>
<comment type="caution">
    <text evidence="4">The sequence shown here is derived from an EMBL/GenBank/DDBJ whole genome shotgun (WGS) entry which is preliminary data.</text>
</comment>
<proteinExistence type="inferred from homology"/>
<dbReference type="SUPFAM" id="SSF53955">
    <property type="entry name" value="Lysozyme-like"/>
    <property type="match status" value="1"/>
</dbReference>
<feature type="region of interest" description="Disordered" evidence="2">
    <location>
        <begin position="30"/>
        <end position="73"/>
    </location>
</feature>
<dbReference type="InterPro" id="IPR023346">
    <property type="entry name" value="Lysozyme-like_dom_sf"/>
</dbReference>
<evidence type="ECO:0000256" key="1">
    <source>
        <dbReference type="ARBA" id="ARBA00007734"/>
    </source>
</evidence>
<dbReference type="CDD" id="cd00254">
    <property type="entry name" value="LT-like"/>
    <property type="match status" value="1"/>
</dbReference>
<dbReference type="PANTHER" id="PTHR37423:SF2">
    <property type="entry name" value="MEMBRANE-BOUND LYTIC MUREIN TRANSGLYCOSYLASE C"/>
    <property type="match status" value="1"/>
</dbReference>
<evidence type="ECO:0000256" key="2">
    <source>
        <dbReference type="SAM" id="MobiDB-lite"/>
    </source>
</evidence>
<feature type="compositionally biased region" description="Low complexity" evidence="2">
    <location>
        <begin position="99"/>
        <end position="111"/>
    </location>
</feature>
<feature type="compositionally biased region" description="Polar residues" evidence="2">
    <location>
        <begin position="59"/>
        <end position="73"/>
    </location>
</feature>
<dbReference type="GO" id="GO:0008933">
    <property type="term" value="F:peptidoglycan lytic transglycosylase activity"/>
    <property type="evidence" value="ECO:0007669"/>
    <property type="project" value="InterPro"/>
</dbReference>
<organism evidence="4 5">
    <name type="scientific">Butyribacter intestini</name>
    <dbReference type="NCBI Taxonomy" id="1703332"/>
    <lineage>
        <taxon>Bacteria</taxon>
        <taxon>Bacillati</taxon>
        <taxon>Bacillota</taxon>
        <taxon>Clostridia</taxon>
        <taxon>Lachnospirales</taxon>
        <taxon>Lachnospiraceae</taxon>
        <taxon>Butyribacter</taxon>
    </lineage>
</organism>
<gene>
    <name evidence="4" type="ORF">APZ18_14875</name>
</gene>
<comment type="similarity">
    <text evidence="1">Belongs to the transglycosylase Slt family.</text>
</comment>
<dbReference type="Pfam" id="PF01464">
    <property type="entry name" value="SLT"/>
    <property type="match status" value="1"/>
</dbReference>
<dbReference type="Proteomes" id="UP000050833">
    <property type="component" value="Unassembled WGS sequence"/>
</dbReference>
<evidence type="ECO:0000313" key="5">
    <source>
        <dbReference type="Proteomes" id="UP000050833"/>
    </source>
</evidence>
<dbReference type="PROSITE" id="PS00922">
    <property type="entry name" value="TRANSGLYCOSYLASE"/>
    <property type="match status" value="1"/>
</dbReference>
<protein>
    <recommendedName>
        <fullName evidence="3">Transglycosylase SLT domain-containing protein</fullName>
    </recommendedName>
</protein>
<name>A0AAW3JNQ5_9FIRM</name>
<dbReference type="Gene3D" id="1.10.530.10">
    <property type="match status" value="1"/>
</dbReference>
<feature type="region of interest" description="Disordered" evidence="2">
    <location>
        <begin position="91"/>
        <end position="111"/>
    </location>
</feature>
<dbReference type="EMBL" id="LLKB01000007">
    <property type="protein sequence ID" value="KQC84180.1"/>
    <property type="molecule type" value="Genomic_DNA"/>
</dbReference>
<dbReference type="AlphaFoldDB" id="A0AAW3JNQ5"/>